<evidence type="ECO:0000256" key="6">
    <source>
        <dbReference type="RuleBase" id="RU363041"/>
    </source>
</evidence>
<keyword evidence="5 6" id="KW-0472">Membrane</keyword>
<feature type="transmembrane region" description="Helical" evidence="6">
    <location>
        <begin position="133"/>
        <end position="150"/>
    </location>
</feature>
<dbReference type="PANTHER" id="PTHR43701">
    <property type="entry name" value="MEMBRANE TRANSPORTER PROTEIN MJ0441-RELATED"/>
    <property type="match status" value="1"/>
</dbReference>
<feature type="transmembrane region" description="Helical" evidence="6">
    <location>
        <begin position="79"/>
        <end position="100"/>
    </location>
</feature>
<feature type="transmembrane region" description="Helical" evidence="6">
    <location>
        <begin position="183"/>
        <end position="201"/>
    </location>
</feature>
<keyword evidence="8" id="KW-1185">Reference proteome</keyword>
<protein>
    <recommendedName>
        <fullName evidence="6">Probable membrane transporter protein</fullName>
    </recommendedName>
</protein>
<reference evidence="7" key="1">
    <citation type="submission" date="2018-03" db="EMBL/GenBank/DDBJ databases">
        <authorList>
            <person name="Nunes O.C."/>
            <person name="Lopes A.R."/>
            <person name="Froufe H."/>
            <person name="Munoz-Merida A."/>
            <person name="Barroso C."/>
            <person name="Egas C."/>
        </authorList>
    </citation>
    <scope>NUCLEOTIDE SEQUENCE</scope>
    <source>
        <strain evidence="7">ON4</strain>
    </source>
</reference>
<dbReference type="InterPro" id="IPR051598">
    <property type="entry name" value="TSUP/Inactive_protease-like"/>
</dbReference>
<feature type="transmembrane region" description="Helical" evidence="6">
    <location>
        <begin position="107"/>
        <end position="127"/>
    </location>
</feature>
<comment type="similarity">
    <text evidence="2 6">Belongs to the 4-toluene sulfonate uptake permease (TSUP) (TC 2.A.102) family.</text>
</comment>
<gene>
    <name evidence="7" type="ORF">C7K25_12355</name>
</gene>
<feature type="transmembrane region" description="Helical" evidence="6">
    <location>
        <begin position="236"/>
        <end position="254"/>
    </location>
</feature>
<dbReference type="Proteomes" id="UP001170379">
    <property type="component" value="Unassembled WGS sequence"/>
</dbReference>
<name>A0ABT7CC07_9MICO</name>
<proteinExistence type="inferred from homology"/>
<feature type="transmembrane region" description="Helical" evidence="6">
    <location>
        <begin position="57"/>
        <end position="73"/>
    </location>
</feature>
<dbReference type="InterPro" id="IPR002781">
    <property type="entry name" value="TM_pro_TauE-like"/>
</dbReference>
<evidence type="ECO:0000313" key="7">
    <source>
        <dbReference type="EMBL" id="MDJ1372151.1"/>
    </source>
</evidence>
<feature type="transmembrane region" description="Helical" evidence="6">
    <location>
        <begin position="157"/>
        <end position="177"/>
    </location>
</feature>
<feature type="transmembrane region" description="Helical" evidence="6">
    <location>
        <begin position="208"/>
        <end position="230"/>
    </location>
</feature>
<keyword evidence="3 6" id="KW-0812">Transmembrane</keyword>
<dbReference type="EMBL" id="PXVD01000021">
    <property type="protein sequence ID" value="MDJ1372151.1"/>
    <property type="molecule type" value="Genomic_DNA"/>
</dbReference>
<keyword evidence="4 6" id="KW-1133">Transmembrane helix</keyword>
<evidence type="ECO:0000313" key="8">
    <source>
        <dbReference type="Proteomes" id="UP001170379"/>
    </source>
</evidence>
<comment type="caution">
    <text evidence="7">The sequence shown here is derived from an EMBL/GenBank/DDBJ whole genome shotgun (WGS) entry which is preliminary data.</text>
</comment>
<organism evidence="7 8">
    <name type="scientific">Gulosibacter molinativorax</name>
    <dbReference type="NCBI Taxonomy" id="256821"/>
    <lineage>
        <taxon>Bacteria</taxon>
        <taxon>Bacillati</taxon>
        <taxon>Actinomycetota</taxon>
        <taxon>Actinomycetes</taxon>
        <taxon>Micrococcales</taxon>
        <taxon>Microbacteriaceae</taxon>
        <taxon>Gulosibacter</taxon>
    </lineage>
</organism>
<dbReference type="RefSeq" id="WP_026937424.1">
    <property type="nucleotide sequence ID" value="NZ_CP028426.1"/>
</dbReference>
<keyword evidence="6" id="KW-1003">Cell membrane</keyword>
<evidence type="ECO:0000256" key="5">
    <source>
        <dbReference type="ARBA" id="ARBA00023136"/>
    </source>
</evidence>
<evidence type="ECO:0000256" key="3">
    <source>
        <dbReference type="ARBA" id="ARBA00022692"/>
    </source>
</evidence>
<evidence type="ECO:0000256" key="2">
    <source>
        <dbReference type="ARBA" id="ARBA00009142"/>
    </source>
</evidence>
<dbReference type="PANTHER" id="PTHR43701:SF2">
    <property type="entry name" value="MEMBRANE TRANSPORTER PROTEIN YJNA-RELATED"/>
    <property type="match status" value="1"/>
</dbReference>
<evidence type="ECO:0000256" key="4">
    <source>
        <dbReference type="ARBA" id="ARBA00022989"/>
    </source>
</evidence>
<dbReference type="Pfam" id="PF01925">
    <property type="entry name" value="TauE"/>
    <property type="match status" value="2"/>
</dbReference>
<evidence type="ECO:0000256" key="1">
    <source>
        <dbReference type="ARBA" id="ARBA00004141"/>
    </source>
</evidence>
<sequence>MNTTAPAPHRNWLGLIITGLVVGIASGLFGVGGGILIVPVLVYLLRYDAKIASGTSLLAIVLPSVVGVTSYALQGNVDVLLAALLAVGSIVGAPIGSWLLTKVNRRVLQWIFIGFLIIVIVSLFLVIPSRDAIVHINVWTGVLLVLVGLFTGVASGLLGIGGGVIVVPVLVLLFGASDLVAKGSSLLMIIATGISGTVANVRNKNVDLPGALAIGLGAAVVTPLGVWLAGALSPQAANITFACFLVLVIARMAVDAWPRKKGRGA</sequence>
<feature type="transmembrane region" description="Helical" evidence="6">
    <location>
        <begin position="12"/>
        <end position="45"/>
    </location>
</feature>
<reference evidence="7" key="2">
    <citation type="journal article" date="2022" name="Sci. Rep.">
        <title>In silico prediction of the enzymes involved in the degradation of the herbicide molinate by Gulosibacter molinativorax ON4T.</title>
        <authorList>
            <person name="Lopes A.R."/>
            <person name="Bunin E."/>
            <person name="Viana A.T."/>
            <person name="Froufe H."/>
            <person name="Munoz-Merida A."/>
            <person name="Pinho D."/>
            <person name="Figueiredo J."/>
            <person name="Barroso C."/>
            <person name="Vaz-Moreira I."/>
            <person name="Bellanger X."/>
            <person name="Egas C."/>
            <person name="Nunes O.C."/>
        </authorList>
    </citation>
    <scope>NUCLEOTIDE SEQUENCE</scope>
    <source>
        <strain evidence="7">ON4</strain>
    </source>
</reference>
<comment type="subcellular location">
    <subcellularLocation>
        <location evidence="6">Cell membrane</location>
        <topology evidence="6">Multi-pass membrane protein</topology>
    </subcellularLocation>
    <subcellularLocation>
        <location evidence="1">Membrane</location>
        <topology evidence="1">Multi-pass membrane protein</topology>
    </subcellularLocation>
</comment>
<accession>A0ABT7CC07</accession>